<sequence length="56" mass="6321">MSHDLMTVGMLADAELAYRRERLARDVASARGLVSRLIARRRARVARRDEDLVLAA</sequence>
<dbReference type="Proteomes" id="UP001596122">
    <property type="component" value="Unassembled WGS sequence"/>
</dbReference>
<name>A0ABW0GJY8_9MICO</name>
<proteinExistence type="predicted"/>
<accession>A0ABW0GJY8</accession>
<protein>
    <submittedName>
        <fullName evidence="1">Uncharacterized protein</fullName>
    </submittedName>
</protein>
<organism evidence="1 2">
    <name type="scientific">Aquipuribacter nitratireducens</name>
    <dbReference type="NCBI Taxonomy" id="650104"/>
    <lineage>
        <taxon>Bacteria</taxon>
        <taxon>Bacillati</taxon>
        <taxon>Actinomycetota</taxon>
        <taxon>Actinomycetes</taxon>
        <taxon>Micrococcales</taxon>
        <taxon>Intrasporangiaceae</taxon>
        <taxon>Aquipuribacter</taxon>
    </lineage>
</organism>
<reference evidence="2" key="1">
    <citation type="journal article" date="2019" name="Int. J. Syst. Evol. Microbiol.">
        <title>The Global Catalogue of Microorganisms (GCM) 10K type strain sequencing project: providing services to taxonomists for standard genome sequencing and annotation.</title>
        <authorList>
            <consortium name="The Broad Institute Genomics Platform"/>
            <consortium name="The Broad Institute Genome Sequencing Center for Infectious Disease"/>
            <person name="Wu L."/>
            <person name="Ma J."/>
        </authorList>
    </citation>
    <scope>NUCLEOTIDE SEQUENCE [LARGE SCALE GENOMIC DNA]</scope>
    <source>
        <strain evidence="2">CCUG 43114</strain>
    </source>
</reference>
<dbReference type="EMBL" id="JBHSLD010000004">
    <property type="protein sequence ID" value="MFC5379818.1"/>
    <property type="molecule type" value="Genomic_DNA"/>
</dbReference>
<comment type="caution">
    <text evidence="1">The sequence shown here is derived from an EMBL/GenBank/DDBJ whole genome shotgun (WGS) entry which is preliminary data.</text>
</comment>
<evidence type="ECO:0000313" key="2">
    <source>
        <dbReference type="Proteomes" id="UP001596122"/>
    </source>
</evidence>
<evidence type="ECO:0000313" key="1">
    <source>
        <dbReference type="EMBL" id="MFC5379818.1"/>
    </source>
</evidence>
<keyword evidence="2" id="KW-1185">Reference proteome</keyword>
<gene>
    <name evidence="1" type="ORF">ACFPJ6_03335</name>
</gene>
<dbReference type="RefSeq" id="WP_340269044.1">
    <property type="nucleotide sequence ID" value="NZ_JBBEOG010000003.1"/>
</dbReference>